<dbReference type="GO" id="GO:0140359">
    <property type="term" value="F:ABC-type transporter activity"/>
    <property type="evidence" value="ECO:0007669"/>
    <property type="project" value="InterPro"/>
</dbReference>
<keyword evidence="1" id="KW-0812">Transmembrane</keyword>
<feature type="transmembrane region" description="Helical" evidence="1">
    <location>
        <begin position="357"/>
        <end position="381"/>
    </location>
</feature>
<gene>
    <name evidence="2" type="ORF">OP10G_4388</name>
</gene>
<dbReference type="Pfam" id="PF12679">
    <property type="entry name" value="ABC2_membrane_2"/>
    <property type="match status" value="1"/>
</dbReference>
<feature type="transmembrane region" description="Helical" evidence="1">
    <location>
        <begin position="269"/>
        <end position="292"/>
    </location>
</feature>
<dbReference type="PANTHER" id="PTHR43471">
    <property type="entry name" value="ABC TRANSPORTER PERMEASE"/>
    <property type="match status" value="1"/>
</dbReference>
<accession>A0A068NWC5</accession>
<reference evidence="2 3" key="1">
    <citation type="journal article" date="2014" name="PLoS ONE">
        <title>The first complete genome sequence of the class fimbriimonadia in the phylum armatimonadetes.</title>
        <authorList>
            <person name="Hu Z.Y."/>
            <person name="Wang Y.Z."/>
            <person name="Im W.T."/>
            <person name="Wang S.Y."/>
            <person name="Zhao G.P."/>
            <person name="Zheng H.J."/>
            <person name="Quan Z.X."/>
        </authorList>
    </citation>
    <scope>NUCLEOTIDE SEQUENCE [LARGE SCALE GENOMIC DNA]</scope>
    <source>
        <strain evidence="2">Gsoil 348</strain>
    </source>
</reference>
<dbReference type="EMBL" id="CP007139">
    <property type="protein sequence ID" value="AIE87756.1"/>
    <property type="molecule type" value="Genomic_DNA"/>
</dbReference>
<protein>
    <submittedName>
        <fullName evidence="2">Putative ABC-type Na+ efflux pump, permease component</fullName>
    </submittedName>
</protein>
<dbReference type="STRING" id="661478.OP10G_4388"/>
<dbReference type="PANTHER" id="PTHR43471:SF3">
    <property type="entry name" value="ABC TRANSPORTER PERMEASE PROTEIN NATB"/>
    <property type="match status" value="1"/>
</dbReference>
<proteinExistence type="predicted"/>
<name>A0A068NWC5_FIMGI</name>
<dbReference type="AlphaFoldDB" id="A0A068NWC5"/>
<feature type="transmembrane region" description="Helical" evidence="1">
    <location>
        <begin position="222"/>
        <end position="249"/>
    </location>
</feature>
<sequence length="390" mass="42427">MKTLVHVYKKEIRDMFRDKRVRSSAIFGPIFVLVLMMTLIGFVSTSVRKQEGQKLHVIKSDSPAAIMLRQTKFAIVEVANVDEAKKLIKDGKAKVVLDFRPPSASGQTIIDAYVDPKEQMAQILLGGLRQAFGEQNKKQLATTLKSKGLPETAGEAFKIEERDVQVGEAGGAGEFLIGMLPYLIVIWAFYGGMSIASDLVAGEKEKNTLETLLISPARRTQIVLGKFLALATVCLMSSMSNLVGLAILAKLHLPGSDVILKNGLGVTPMAFAITLIVLLPLVAFFASILIAISSFARNPREAQTYLATCSFVVIMPAMFSQFIGYTDAGKQLWINMVPILNSANSIRMALMGKSDAVAIATTVLVSLALALIALRVTVYMFNREEVLVRA</sequence>
<dbReference type="KEGG" id="fgi:OP10G_4388"/>
<evidence type="ECO:0000313" key="2">
    <source>
        <dbReference type="EMBL" id="AIE87756.1"/>
    </source>
</evidence>
<dbReference type="HOGENOM" id="CLU_022118_1_0_0"/>
<feature type="transmembrane region" description="Helical" evidence="1">
    <location>
        <begin position="21"/>
        <end position="43"/>
    </location>
</feature>
<dbReference type="RefSeq" id="WP_025228361.1">
    <property type="nucleotide sequence ID" value="NZ_CP007139.1"/>
</dbReference>
<evidence type="ECO:0000256" key="1">
    <source>
        <dbReference type="SAM" id="Phobius"/>
    </source>
</evidence>
<keyword evidence="3" id="KW-1185">Reference proteome</keyword>
<dbReference type="eggNOG" id="COG1668">
    <property type="taxonomic scope" value="Bacteria"/>
</dbReference>
<dbReference type="GO" id="GO:0005886">
    <property type="term" value="C:plasma membrane"/>
    <property type="evidence" value="ECO:0007669"/>
    <property type="project" value="UniProtKB-SubCell"/>
</dbReference>
<keyword evidence="1" id="KW-0472">Membrane</keyword>
<feature type="transmembrane region" description="Helical" evidence="1">
    <location>
        <begin position="179"/>
        <end position="201"/>
    </location>
</feature>
<feature type="transmembrane region" description="Helical" evidence="1">
    <location>
        <begin position="304"/>
        <end position="326"/>
    </location>
</feature>
<dbReference type="Proteomes" id="UP000027982">
    <property type="component" value="Chromosome"/>
</dbReference>
<keyword evidence="1" id="KW-1133">Transmembrane helix</keyword>
<organism evidence="2 3">
    <name type="scientific">Fimbriimonas ginsengisoli Gsoil 348</name>
    <dbReference type="NCBI Taxonomy" id="661478"/>
    <lineage>
        <taxon>Bacteria</taxon>
        <taxon>Bacillati</taxon>
        <taxon>Armatimonadota</taxon>
        <taxon>Fimbriimonadia</taxon>
        <taxon>Fimbriimonadales</taxon>
        <taxon>Fimbriimonadaceae</taxon>
        <taxon>Fimbriimonas</taxon>
    </lineage>
</organism>
<evidence type="ECO:0000313" key="3">
    <source>
        <dbReference type="Proteomes" id="UP000027982"/>
    </source>
</evidence>
<dbReference type="OrthoDB" id="5486437at2"/>